<dbReference type="InterPro" id="IPR036565">
    <property type="entry name" value="Mur-like_cat_sf"/>
</dbReference>
<comment type="catalytic activity">
    <reaction evidence="10 11">
        <text>D-alanyl-D-alanine + UDP-N-acetyl-alpha-D-muramoyl-L-alanyl-gamma-D-glutamyl-meso-2,6-diaminopimelate + ATP = UDP-N-acetyl-alpha-D-muramoyl-L-alanyl-gamma-D-glutamyl-meso-2,6-diaminopimeloyl-D-alanyl-D-alanine + ADP + phosphate + H(+)</text>
        <dbReference type="Rhea" id="RHEA:28374"/>
        <dbReference type="ChEBI" id="CHEBI:15378"/>
        <dbReference type="ChEBI" id="CHEBI:30616"/>
        <dbReference type="ChEBI" id="CHEBI:43474"/>
        <dbReference type="ChEBI" id="CHEBI:57822"/>
        <dbReference type="ChEBI" id="CHEBI:61386"/>
        <dbReference type="ChEBI" id="CHEBI:83905"/>
        <dbReference type="ChEBI" id="CHEBI:456216"/>
        <dbReference type="EC" id="6.3.2.10"/>
    </reaction>
</comment>
<dbReference type="InterPro" id="IPR035911">
    <property type="entry name" value="MurE/MurF_N"/>
</dbReference>
<feature type="binding site" evidence="10">
    <location>
        <begin position="109"/>
        <end position="115"/>
    </location>
    <ligand>
        <name>ATP</name>
        <dbReference type="ChEBI" id="CHEBI:30616"/>
    </ligand>
</feature>
<gene>
    <name evidence="10 15" type="primary">murF</name>
    <name evidence="15" type="ORF">GCM10011403_22380</name>
</gene>
<evidence type="ECO:0000259" key="13">
    <source>
        <dbReference type="Pfam" id="PF02875"/>
    </source>
</evidence>
<evidence type="ECO:0000256" key="7">
    <source>
        <dbReference type="ARBA" id="ARBA00022984"/>
    </source>
</evidence>
<dbReference type="EC" id="6.3.2.10" evidence="10 11"/>
<evidence type="ECO:0000256" key="1">
    <source>
        <dbReference type="ARBA" id="ARBA00022490"/>
    </source>
</evidence>
<sequence length="461" mass="48406">MISELKLSELQSVMPAHLHGRDVVFNKVSTDSRSLSAGDLFVALQGDNFDGNQFAEQAVSSGACGLIVSQLQPGLDVPQLQVGNTEKALGWLGYLNRKQSRAIVVALTGSQGKTSVKEMTQRILSEEFSTHYTKGNLNNTVGAPLTLLAMDAHHERAVIELGANSAGEIAWTAMLTDPEVVLINNASETHLEGFGSLLGVVEAKGEIIDSAESTKVVVLNADDPSVEVWKTRAGQRTVVLFSIDESKAGAVDYLATQLECSGGESRFVLRGPEGLEISCLLPLPGSHNVANAVAAASLALSAGATARSVQLALSRMKAVKGRLSDVSGCGGCTLIDDSYNASPNSFRAAIDVLVSSADEKGKTSILIMGDMAEMGGEAELAHRRVGEYAKAAGVAEVWATGLLSKQAIDSFGHGGQWFESRQSLIDFAINSLDTNKVALVKGSRSAAMDTVVTALKTEGAC</sequence>
<evidence type="ECO:0000256" key="5">
    <source>
        <dbReference type="ARBA" id="ARBA00022840"/>
    </source>
</evidence>
<dbReference type="GO" id="GO:0008360">
    <property type="term" value="P:regulation of cell shape"/>
    <property type="evidence" value="ECO:0007669"/>
    <property type="project" value="UniProtKB-KW"/>
</dbReference>
<dbReference type="Gene3D" id="3.40.1390.10">
    <property type="entry name" value="MurE/MurF, N-terminal domain"/>
    <property type="match status" value="1"/>
</dbReference>
<dbReference type="OrthoDB" id="9801978at2"/>
<dbReference type="Pfam" id="PF08245">
    <property type="entry name" value="Mur_ligase_M"/>
    <property type="match status" value="1"/>
</dbReference>
<dbReference type="PANTHER" id="PTHR43024:SF1">
    <property type="entry name" value="UDP-N-ACETYLMURAMOYL-TRIPEPTIDE--D-ALANYL-D-ALANINE LIGASE"/>
    <property type="match status" value="1"/>
</dbReference>
<keyword evidence="7 10" id="KW-0573">Peptidoglycan synthesis</keyword>
<dbReference type="InterPro" id="IPR004101">
    <property type="entry name" value="Mur_ligase_C"/>
</dbReference>
<dbReference type="EMBL" id="BMIY01000009">
    <property type="protein sequence ID" value="GFZ78786.1"/>
    <property type="molecule type" value="Genomic_DNA"/>
</dbReference>
<keyword evidence="1 10" id="KW-0963">Cytoplasm</keyword>
<evidence type="ECO:0000313" key="15">
    <source>
        <dbReference type="EMBL" id="GFZ78786.1"/>
    </source>
</evidence>
<dbReference type="Pfam" id="PF01225">
    <property type="entry name" value="Mur_ligase"/>
    <property type="match status" value="1"/>
</dbReference>
<dbReference type="InterPro" id="IPR005863">
    <property type="entry name" value="UDP-N-AcMur_synth"/>
</dbReference>
<keyword evidence="3 10" id="KW-0132">Cell division</keyword>
<organism evidence="15 16">
    <name type="scientific">Pseudohongiella nitratireducens</name>
    <dbReference type="NCBI Taxonomy" id="1768907"/>
    <lineage>
        <taxon>Bacteria</taxon>
        <taxon>Pseudomonadati</taxon>
        <taxon>Pseudomonadota</taxon>
        <taxon>Gammaproteobacteria</taxon>
        <taxon>Pseudomonadales</taxon>
        <taxon>Pseudohongiellaceae</taxon>
        <taxon>Pseudohongiella</taxon>
    </lineage>
</organism>
<comment type="pathway">
    <text evidence="10 11">Cell wall biogenesis; peptidoglycan biosynthesis.</text>
</comment>
<keyword evidence="5 10" id="KW-0067">ATP-binding</keyword>
<dbReference type="GO" id="GO:0009252">
    <property type="term" value="P:peptidoglycan biosynthetic process"/>
    <property type="evidence" value="ECO:0007669"/>
    <property type="project" value="UniProtKB-UniRule"/>
</dbReference>
<dbReference type="RefSeq" id="WP_068810375.1">
    <property type="nucleotide sequence ID" value="NZ_BMIY01000009.1"/>
</dbReference>
<dbReference type="GO" id="GO:0005737">
    <property type="term" value="C:cytoplasm"/>
    <property type="evidence" value="ECO:0007669"/>
    <property type="project" value="UniProtKB-SubCell"/>
</dbReference>
<dbReference type="InterPro" id="IPR051046">
    <property type="entry name" value="MurCDEF_CellWall_CoF430Synth"/>
</dbReference>
<keyword evidence="6 10" id="KW-0133">Cell shape</keyword>
<keyword evidence="9 10" id="KW-0961">Cell wall biogenesis/degradation</keyword>
<evidence type="ECO:0000256" key="3">
    <source>
        <dbReference type="ARBA" id="ARBA00022618"/>
    </source>
</evidence>
<dbReference type="Gene3D" id="3.90.190.20">
    <property type="entry name" value="Mur ligase, C-terminal domain"/>
    <property type="match status" value="1"/>
</dbReference>
<dbReference type="NCBIfam" id="TIGR01143">
    <property type="entry name" value="murF"/>
    <property type="match status" value="1"/>
</dbReference>
<dbReference type="SUPFAM" id="SSF53623">
    <property type="entry name" value="MurD-like peptide ligases, catalytic domain"/>
    <property type="match status" value="1"/>
</dbReference>
<dbReference type="InterPro" id="IPR013221">
    <property type="entry name" value="Mur_ligase_cen"/>
</dbReference>
<evidence type="ECO:0000256" key="4">
    <source>
        <dbReference type="ARBA" id="ARBA00022741"/>
    </source>
</evidence>
<evidence type="ECO:0000256" key="11">
    <source>
        <dbReference type="RuleBase" id="RU004136"/>
    </source>
</evidence>
<dbReference type="Pfam" id="PF02875">
    <property type="entry name" value="Mur_ligase_C"/>
    <property type="match status" value="1"/>
</dbReference>
<protein>
    <recommendedName>
        <fullName evidence="10 11">UDP-N-acetylmuramoyl-tripeptide--D-alanyl-D-alanine ligase</fullName>
        <ecNumber evidence="10 11">6.3.2.10</ecNumber>
    </recommendedName>
    <alternativeName>
        <fullName evidence="10">D-alanyl-D-alanine-adding enzyme</fullName>
    </alternativeName>
</protein>
<accession>A0A916VJM0</accession>
<keyword evidence="2 10" id="KW-0436">Ligase</keyword>
<dbReference type="InterPro" id="IPR036615">
    <property type="entry name" value="Mur_ligase_C_dom_sf"/>
</dbReference>
<dbReference type="InterPro" id="IPR000713">
    <property type="entry name" value="Mur_ligase_N"/>
</dbReference>
<comment type="function">
    <text evidence="10 11">Involved in cell wall formation. Catalyzes the final step in the synthesis of UDP-N-acetylmuramoyl-pentapeptide, the precursor of murein.</text>
</comment>
<evidence type="ECO:0000256" key="9">
    <source>
        <dbReference type="ARBA" id="ARBA00023316"/>
    </source>
</evidence>
<evidence type="ECO:0000313" key="16">
    <source>
        <dbReference type="Proteomes" id="UP000627715"/>
    </source>
</evidence>
<evidence type="ECO:0000256" key="2">
    <source>
        <dbReference type="ARBA" id="ARBA00022598"/>
    </source>
</evidence>
<feature type="domain" description="Mur ligase C-terminal" evidence="13">
    <location>
        <begin position="321"/>
        <end position="444"/>
    </location>
</feature>
<reference evidence="15" key="2">
    <citation type="submission" date="2020-09" db="EMBL/GenBank/DDBJ databases">
        <authorList>
            <person name="Sun Q."/>
            <person name="Zhou Y."/>
        </authorList>
    </citation>
    <scope>NUCLEOTIDE SEQUENCE</scope>
    <source>
        <strain evidence="15">CGMCC 1.15425</strain>
    </source>
</reference>
<comment type="caution">
    <text evidence="15">The sequence shown here is derived from an EMBL/GenBank/DDBJ whole genome shotgun (WGS) entry which is preliminary data.</text>
</comment>
<feature type="domain" description="Mur ligase N-terminal catalytic" evidence="12">
    <location>
        <begin position="27"/>
        <end position="72"/>
    </location>
</feature>
<dbReference type="SUPFAM" id="SSF63418">
    <property type="entry name" value="MurE/MurF N-terminal domain"/>
    <property type="match status" value="1"/>
</dbReference>
<dbReference type="GO" id="GO:0005524">
    <property type="term" value="F:ATP binding"/>
    <property type="evidence" value="ECO:0007669"/>
    <property type="project" value="UniProtKB-UniRule"/>
</dbReference>
<keyword evidence="4 10" id="KW-0547">Nucleotide-binding</keyword>
<keyword evidence="8 10" id="KW-0131">Cell cycle</keyword>
<name>A0A916VJM0_9GAMM</name>
<evidence type="ECO:0000256" key="10">
    <source>
        <dbReference type="HAMAP-Rule" id="MF_02019"/>
    </source>
</evidence>
<dbReference type="GO" id="GO:0051301">
    <property type="term" value="P:cell division"/>
    <property type="evidence" value="ECO:0007669"/>
    <property type="project" value="UniProtKB-KW"/>
</dbReference>
<feature type="domain" description="Mur ligase central" evidence="14">
    <location>
        <begin position="108"/>
        <end position="298"/>
    </location>
</feature>
<evidence type="ECO:0000256" key="6">
    <source>
        <dbReference type="ARBA" id="ARBA00022960"/>
    </source>
</evidence>
<reference evidence="15" key="1">
    <citation type="journal article" date="2014" name="Int. J. Syst. Evol. Microbiol.">
        <title>Complete genome sequence of Corynebacterium casei LMG S-19264T (=DSM 44701T), isolated from a smear-ripened cheese.</title>
        <authorList>
            <consortium name="US DOE Joint Genome Institute (JGI-PGF)"/>
            <person name="Walter F."/>
            <person name="Albersmeier A."/>
            <person name="Kalinowski J."/>
            <person name="Ruckert C."/>
        </authorList>
    </citation>
    <scope>NUCLEOTIDE SEQUENCE</scope>
    <source>
        <strain evidence="15">CGMCC 1.15425</strain>
    </source>
</reference>
<dbReference type="AlphaFoldDB" id="A0A916VJM0"/>
<dbReference type="SUPFAM" id="SSF53244">
    <property type="entry name" value="MurD-like peptide ligases, peptide-binding domain"/>
    <property type="match status" value="1"/>
</dbReference>
<keyword evidence="16" id="KW-1185">Reference proteome</keyword>
<dbReference type="GO" id="GO:0047480">
    <property type="term" value="F:UDP-N-acetylmuramoyl-tripeptide-D-alanyl-D-alanine ligase activity"/>
    <property type="evidence" value="ECO:0007669"/>
    <property type="project" value="UniProtKB-UniRule"/>
</dbReference>
<dbReference type="Gene3D" id="3.40.1190.10">
    <property type="entry name" value="Mur-like, catalytic domain"/>
    <property type="match status" value="1"/>
</dbReference>
<comment type="similarity">
    <text evidence="10">Belongs to the MurCDEF family. MurF subfamily.</text>
</comment>
<comment type="subcellular location">
    <subcellularLocation>
        <location evidence="10 11">Cytoplasm</location>
    </subcellularLocation>
</comment>
<evidence type="ECO:0000259" key="12">
    <source>
        <dbReference type="Pfam" id="PF01225"/>
    </source>
</evidence>
<evidence type="ECO:0000259" key="14">
    <source>
        <dbReference type="Pfam" id="PF08245"/>
    </source>
</evidence>
<proteinExistence type="inferred from homology"/>
<evidence type="ECO:0000256" key="8">
    <source>
        <dbReference type="ARBA" id="ARBA00023306"/>
    </source>
</evidence>
<dbReference type="HAMAP" id="MF_02019">
    <property type="entry name" value="MurF"/>
    <property type="match status" value="1"/>
</dbReference>
<dbReference type="PANTHER" id="PTHR43024">
    <property type="entry name" value="UDP-N-ACETYLMURAMOYL-TRIPEPTIDE--D-ALANYL-D-ALANINE LIGASE"/>
    <property type="match status" value="1"/>
</dbReference>
<dbReference type="Proteomes" id="UP000627715">
    <property type="component" value="Unassembled WGS sequence"/>
</dbReference>
<dbReference type="GO" id="GO:0071555">
    <property type="term" value="P:cell wall organization"/>
    <property type="evidence" value="ECO:0007669"/>
    <property type="project" value="UniProtKB-KW"/>
</dbReference>